<dbReference type="EMBL" id="LQQU01000007">
    <property type="protein sequence ID" value="KZE34467.1"/>
    <property type="molecule type" value="Genomic_DNA"/>
</dbReference>
<dbReference type="InterPro" id="IPR029058">
    <property type="entry name" value="AB_hydrolase_fold"/>
</dbReference>
<keyword evidence="2" id="KW-1185">Reference proteome</keyword>
<evidence type="ECO:0008006" key="3">
    <source>
        <dbReference type="Google" id="ProtNLM"/>
    </source>
</evidence>
<proteinExistence type="predicted"/>
<dbReference type="PANTHER" id="PTHR35602">
    <property type="entry name" value="ESTERASE YQIA-RELATED"/>
    <property type="match status" value="1"/>
</dbReference>
<protein>
    <recommendedName>
        <fullName evidence="3">Esterase</fullName>
    </recommendedName>
</protein>
<accession>A0A163DDG8</accession>
<evidence type="ECO:0000313" key="2">
    <source>
        <dbReference type="Proteomes" id="UP000076625"/>
    </source>
</evidence>
<comment type="caution">
    <text evidence="1">The sequence shown here is derived from an EMBL/GenBank/DDBJ whole genome shotgun (WGS) entry which is preliminary data.</text>
</comment>
<dbReference type="InterPro" id="IPR008886">
    <property type="entry name" value="UPF0227/Esterase_YqiA"/>
</dbReference>
<organism evidence="1 2">
    <name type="scientific">Crenobacter luteus</name>
    <dbReference type="NCBI Taxonomy" id="1452487"/>
    <lineage>
        <taxon>Bacteria</taxon>
        <taxon>Pseudomonadati</taxon>
        <taxon>Pseudomonadota</taxon>
        <taxon>Betaproteobacteria</taxon>
        <taxon>Neisseriales</taxon>
        <taxon>Neisseriaceae</taxon>
        <taxon>Crenobacter</taxon>
    </lineage>
</organism>
<reference evidence="2" key="1">
    <citation type="submission" date="2016-01" db="EMBL/GenBank/DDBJ databases">
        <title>Draft genome of Chromobacterium sp. F49.</title>
        <authorList>
            <person name="Hong K.W."/>
        </authorList>
    </citation>
    <scope>NUCLEOTIDE SEQUENCE [LARGE SCALE GENOMIC DNA]</scope>
    <source>
        <strain evidence="2">CN10</strain>
    </source>
</reference>
<gene>
    <name evidence="1" type="ORF">AVW16_06210</name>
</gene>
<sequence length="189" mass="21186">MPDIVYLHGFQSGPGSAKARETRDWLAARGLAATFHAPQLPPHPADALREARALLETLPASTLLIGSSLGGFYATWLAETLDRRAVLINPSTRPFELFEARFGEHVHPYTGERFTLGPADADALRAHFIPRPDPRRYWLVQGSHDEVIDWRIAARDFAGCRHTVFAGDDHRLQRWHECLPELMAFAAGR</sequence>
<name>A0A163DDG8_9NEIS</name>
<dbReference type="AlphaFoldDB" id="A0A163DDG8"/>
<dbReference type="PANTHER" id="PTHR35602:SF3">
    <property type="entry name" value="ESTERASE YQIA"/>
    <property type="match status" value="1"/>
</dbReference>
<dbReference type="RefSeq" id="WP_066610101.1">
    <property type="nucleotide sequence ID" value="NZ_LQQU01000007.1"/>
</dbReference>
<evidence type="ECO:0000313" key="1">
    <source>
        <dbReference type="EMBL" id="KZE34467.1"/>
    </source>
</evidence>
<dbReference type="Gene3D" id="3.40.50.1820">
    <property type="entry name" value="alpha/beta hydrolase"/>
    <property type="match status" value="1"/>
</dbReference>
<dbReference type="Proteomes" id="UP000076625">
    <property type="component" value="Unassembled WGS sequence"/>
</dbReference>
<dbReference type="OrthoDB" id="9814831at2"/>
<dbReference type="SUPFAM" id="SSF53474">
    <property type="entry name" value="alpha/beta-Hydrolases"/>
    <property type="match status" value="1"/>
</dbReference>
<dbReference type="STRING" id="1452487.AVW16_06210"/>
<dbReference type="Pfam" id="PF05728">
    <property type="entry name" value="UPF0227"/>
    <property type="match status" value="1"/>
</dbReference>